<proteinExistence type="predicted"/>
<reference evidence="1" key="1">
    <citation type="submission" date="2022-02" db="EMBL/GenBank/DDBJ databases">
        <title>Plant Genome Project.</title>
        <authorList>
            <person name="Zhang R.-G."/>
        </authorList>
    </citation>
    <scope>NUCLEOTIDE SEQUENCE</scope>
    <source>
        <strain evidence="1">AT1</strain>
    </source>
</reference>
<sequence>MHLINYIEEEMAAWEEEDHQMAVKWYIFFDFYLNLRPCIYIFQIIKYLLLERPKERKNDDEIGQLIDVKARNGSGWTALDIHSRVAKSEDNINEYRDIKGVLRESGVKKSDKLFFPFDPYWQKKKKDTLMIVSSLMATMSFQVGINPPGGVWQETSAGHKAGKAIIAYTNPKAYPYLVYFNTVGFLMSLTTILELIVVLPTQKRAFGFIRAGISWLTIMIIVFAYTFSVIVVSPPAMFKSVNLVILATVIVWVVVISFLRVLPFQAQLILLSGLITIPMEVIALGPVPFVILVGFLYSKLYGGFVKLYKLLAQGGTKPTESTDQSTGQTAPRPNPTAASQNDSTSVSILE</sequence>
<organism evidence="1 2">
    <name type="scientific">Rhododendron molle</name>
    <name type="common">Chinese azalea</name>
    <name type="synonym">Azalea mollis</name>
    <dbReference type="NCBI Taxonomy" id="49168"/>
    <lineage>
        <taxon>Eukaryota</taxon>
        <taxon>Viridiplantae</taxon>
        <taxon>Streptophyta</taxon>
        <taxon>Embryophyta</taxon>
        <taxon>Tracheophyta</taxon>
        <taxon>Spermatophyta</taxon>
        <taxon>Magnoliopsida</taxon>
        <taxon>eudicotyledons</taxon>
        <taxon>Gunneridae</taxon>
        <taxon>Pentapetalae</taxon>
        <taxon>asterids</taxon>
        <taxon>Ericales</taxon>
        <taxon>Ericaceae</taxon>
        <taxon>Ericoideae</taxon>
        <taxon>Rhodoreae</taxon>
        <taxon>Rhododendron</taxon>
    </lineage>
</organism>
<protein>
    <submittedName>
        <fullName evidence="1">Uncharacterized protein</fullName>
    </submittedName>
</protein>
<dbReference type="Proteomes" id="UP001062846">
    <property type="component" value="Chromosome 1"/>
</dbReference>
<accession>A0ACC0Q149</accession>
<comment type="caution">
    <text evidence="1">The sequence shown here is derived from an EMBL/GenBank/DDBJ whole genome shotgun (WGS) entry which is preliminary data.</text>
</comment>
<gene>
    <name evidence="1" type="ORF">RHMOL_Rhmol01G0039400</name>
</gene>
<dbReference type="EMBL" id="CM046388">
    <property type="protein sequence ID" value="KAI8570503.1"/>
    <property type="molecule type" value="Genomic_DNA"/>
</dbReference>
<evidence type="ECO:0000313" key="2">
    <source>
        <dbReference type="Proteomes" id="UP001062846"/>
    </source>
</evidence>
<name>A0ACC0Q149_RHOML</name>
<evidence type="ECO:0000313" key="1">
    <source>
        <dbReference type="EMBL" id="KAI8570503.1"/>
    </source>
</evidence>
<keyword evidence="2" id="KW-1185">Reference proteome</keyword>